<dbReference type="Proteomes" id="UP001055439">
    <property type="component" value="Chromosome 1"/>
</dbReference>
<dbReference type="EMBL" id="CP097502">
    <property type="protein sequence ID" value="URD73093.1"/>
    <property type="molecule type" value="Genomic_DNA"/>
</dbReference>
<sequence>PGSGLSSHGGFSSSALPGATGLRHHHNLGSCHRRWVLALQVCCLLVVRFLHRLVVLQLEDVVQAWVVLLNLRHSLVALAQVGMKVLAWAHHCIACFHARLGCLQEVIL</sequence>
<feature type="non-terminal residue" evidence="1">
    <location>
        <position position="1"/>
    </location>
</feature>
<evidence type="ECO:0000313" key="1">
    <source>
        <dbReference type="EMBL" id="URD73093.1"/>
    </source>
</evidence>
<gene>
    <name evidence="1" type="ORF">MUK42_24158</name>
</gene>
<name>A0A9E7J9M3_9LILI</name>
<organism evidence="1 2">
    <name type="scientific">Musa troglodytarum</name>
    <name type="common">fe'i banana</name>
    <dbReference type="NCBI Taxonomy" id="320322"/>
    <lineage>
        <taxon>Eukaryota</taxon>
        <taxon>Viridiplantae</taxon>
        <taxon>Streptophyta</taxon>
        <taxon>Embryophyta</taxon>
        <taxon>Tracheophyta</taxon>
        <taxon>Spermatophyta</taxon>
        <taxon>Magnoliopsida</taxon>
        <taxon>Liliopsida</taxon>
        <taxon>Zingiberales</taxon>
        <taxon>Musaceae</taxon>
        <taxon>Musa</taxon>
    </lineage>
</organism>
<dbReference type="AlphaFoldDB" id="A0A9E7J9M3"/>
<evidence type="ECO:0000313" key="2">
    <source>
        <dbReference type="Proteomes" id="UP001055439"/>
    </source>
</evidence>
<protein>
    <submittedName>
        <fullName evidence="1">Uncharacterized protein</fullName>
    </submittedName>
</protein>
<accession>A0A9E7J9M3</accession>
<keyword evidence="2" id="KW-1185">Reference proteome</keyword>
<proteinExistence type="predicted"/>
<reference evidence="1" key="1">
    <citation type="submission" date="2022-05" db="EMBL/GenBank/DDBJ databases">
        <title>The Musa troglodytarum L. genome provides insights into the mechanism of non-climacteric behaviour and enrichment of carotenoids.</title>
        <authorList>
            <person name="Wang J."/>
        </authorList>
    </citation>
    <scope>NUCLEOTIDE SEQUENCE</scope>
    <source>
        <tissue evidence="1">Leaf</tissue>
    </source>
</reference>